<evidence type="ECO:0000256" key="7">
    <source>
        <dbReference type="SAM" id="MobiDB-lite"/>
    </source>
</evidence>
<dbReference type="Pfam" id="PF06955">
    <property type="entry name" value="XET_C"/>
    <property type="match status" value="1"/>
</dbReference>
<dbReference type="GO" id="GO:0004553">
    <property type="term" value="F:hydrolase activity, hydrolyzing O-glycosyl compounds"/>
    <property type="evidence" value="ECO:0007669"/>
    <property type="project" value="InterPro"/>
</dbReference>
<dbReference type="GO" id="GO:0042546">
    <property type="term" value="P:cell wall biogenesis"/>
    <property type="evidence" value="ECO:0007669"/>
    <property type="project" value="InterPro"/>
</dbReference>
<comment type="similarity">
    <text evidence="6">Belongs to the glycosyl hydrolase 16 family.</text>
</comment>
<keyword evidence="1 6" id="KW-0808">Transferase</keyword>
<dbReference type="GO" id="GO:0016762">
    <property type="term" value="F:xyloglucan:xyloglucosyl transferase activity"/>
    <property type="evidence" value="ECO:0007669"/>
    <property type="project" value="UniProtKB-EC"/>
</dbReference>
<comment type="function">
    <text evidence="6">Catalyzes xyloglucan endohydrolysis (XEH) and/or endotransglycosylation (XET). Cleaves and religates xyloglucan polymers, an essential constituent of the primary cell wall, and thereby participates in cell wall construction of growing tissues.</text>
</comment>
<proteinExistence type="inferred from homology"/>
<evidence type="ECO:0000256" key="3">
    <source>
        <dbReference type="ARBA" id="ARBA00023157"/>
    </source>
</evidence>
<gene>
    <name evidence="9" type="ORF">C5167_042304</name>
</gene>
<evidence type="ECO:0000256" key="4">
    <source>
        <dbReference type="ARBA" id="ARBA00023295"/>
    </source>
</evidence>
<keyword evidence="6" id="KW-0964">Secreted</keyword>
<evidence type="ECO:0000256" key="6">
    <source>
        <dbReference type="RuleBase" id="RU361120"/>
    </source>
</evidence>
<evidence type="ECO:0000256" key="2">
    <source>
        <dbReference type="ARBA" id="ARBA00022801"/>
    </source>
</evidence>
<dbReference type="InterPro" id="IPR000757">
    <property type="entry name" value="Beta-glucanase-like"/>
</dbReference>
<dbReference type="GO" id="GO:0010411">
    <property type="term" value="P:xyloglucan metabolic process"/>
    <property type="evidence" value="ECO:0007669"/>
    <property type="project" value="InterPro"/>
</dbReference>
<dbReference type="Gene3D" id="2.60.120.200">
    <property type="match status" value="1"/>
</dbReference>
<dbReference type="InterPro" id="IPR013320">
    <property type="entry name" value="ConA-like_dom_sf"/>
</dbReference>
<dbReference type="InterPro" id="IPR016455">
    <property type="entry name" value="XTH"/>
</dbReference>
<dbReference type="PANTHER" id="PTHR31062">
    <property type="entry name" value="XYLOGLUCAN ENDOTRANSGLUCOSYLASE/HYDROLASE PROTEIN 8-RELATED"/>
    <property type="match status" value="1"/>
</dbReference>
<dbReference type="SUPFAM" id="SSF49899">
    <property type="entry name" value="Concanavalin A-like lectins/glucanases"/>
    <property type="match status" value="1"/>
</dbReference>
<dbReference type="STRING" id="3469.A0A4Y7L5M3"/>
<keyword evidence="2 6" id="KW-0378">Hydrolase</keyword>
<dbReference type="InterPro" id="IPR010713">
    <property type="entry name" value="XET_C"/>
</dbReference>
<feature type="domain" description="GH16" evidence="8">
    <location>
        <begin position="29"/>
        <end position="246"/>
    </location>
</feature>
<dbReference type="Gramene" id="RZC79728">
    <property type="protein sequence ID" value="RZC79728"/>
    <property type="gene ID" value="C5167_042304"/>
</dbReference>
<dbReference type="EC" id="2.4.1.207" evidence="6"/>
<keyword evidence="6" id="KW-0052">Apoplast</keyword>
<dbReference type="PROSITE" id="PS51762">
    <property type="entry name" value="GH16_2"/>
    <property type="match status" value="1"/>
</dbReference>
<feature type="active site" description="Proton donor" evidence="5">
    <location>
        <position position="134"/>
    </location>
</feature>
<organism evidence="9 10">
    <name type="scientific">Papaver somniferum</name>
    <name type="common">Opium poppy</name>
    <dbReference type="NCBI Taxonomy" id="3469"/>
    <lineage>
        <taxon>Eukaryota</taxon>
        <taxon>Viridiplantae</taxon>
        <taxon>Streptophyta</taxon>
        <taxon>Embryophyta</taxon>
        <taxon>Tracheophyta</taxon>
        <taxon>Spermatophyta</taxon>
        <taxon>Magnoliopsida</taxon>
        <taxon>Ranunculales</taxon>
        <taxon>Papaveraceae</taxon>
        <taxon>Papaveroideae</taxon>
        <taxon>Papaver</taxon>
    </lineage>
</organism>
<reference evidence="9 10" key="1">
    <citation type="journal article" date="2018" name="Science">
        <title>The opium poppy genome and morphinan production.</title>
        <authorList>
            <person name="Guo L."/>
            <person name="Winzer T."/>
            <person name="Yang X."/>
            <person name="Li Y."/>
            <person name="Ning Z."/>
            <person name="He Z."/>
            <person name="Teodor R."/>
            <person name="Lu Y."/>
            <person name="Bowser T.A."/>
            <person name="Graham I.A."/>
            <person name="Ye K."/>
        </authorList>
    </citation>
    <scope>NUCLEOTIDE SEQUENCE [LARGE SCALE GENOMIC DNA]</scope>
    <source>
        <strain evidence="10">cv. HN1</strain>
        <tissue evidence="9">Leaves</tissue>
    </source>
</reference>
<dbReference type="GO" id="GO:0071555">
    <property type="term" value="P:cell wall organization"/>
    <property type="evidence" value="ECO:0007669"/>
    <property type="project" value="UniProtKB-KW"/>
</dbReference>
<dbReference type="GO" id="GO:0048046">
    <property type="term" value="C:apoplast"/>
    <property type="evidence" value="ECO:0007669"/>
    <property type="project" value="UniProtKB-SubCell"/>
</dbReference>
<evidence type="ECO:0000313" key="10">
    <source>
        <dbReference type="Proteomes" id="UP000316621"/>
    </source>
</evidence>
<evidence type="ECO:0000313" key="9">
    <source>
        <dbReference type="EMBL" id="RZC79728.1"/>
    </source>
</evidence>
<sequence length="350" mass="39637">MAAVLREKQLLFIGFFISFITVVLSARHHQQRKLYTPPTLKNLNDNFPRQTFDQAFSPYFGGSNLQVRDKGASVDISLNKYTGSGFISQNRYHYGFFSASIKFPAGDYSAGVVLAFYLSNQDVYPRSHDEIDFEFLGHAKRKPWNLQTNVYGNGSVKYHGREEKIRLWFDPTKQFHTYTIIWNSNHIVFLVDNIPIREVTYTKTISPAYPSKPMTLYSTIWDGSPWATDGGKYKVDYKLSPFVASFEKLQVEGCIWNNRTKSSLAPSPSPTMSPAQSPSPSPGTPSSAPLFSCTKSGGNGKTDSVEGEDVIRLSEEQRKAMAEIRKEYLTYSYCKDKNRFPVLPPECNSQ</sequence>
<dbReference type="AlphaFoldDB" id="A0A4Y7L5M3"/>
<evidence type="ECO:0000256" key="1">
    <source>
        <dbReference type="ARBA" id="ARBA00022679"/>
    </source>
</evidence>
<protein>
    <recommendedName>
        <fullName evidence="6">Xyloglucan endotransglucosylase/hydrolase</fullName>
        <ecNumber evidence="6">2.4.1.207</ecNumber>
    </recommendedName>
</protein>
<comment type="subcellular location">
    <subcellularLocation>
        <location evidence="6">Secreted</location>
        <location evidence="6">Cell wall</location>
    </subcellularLocation>
    <subcellularLocation>
        <location evidence="6">Secreted</location>
        <location evidence="6">Extracellular space</location>
        <location evidence="6">Apoplast</location>
    </subcellularLocation>
</comment>
<keyword evidence="10" id="KW-1185">Reference proteome</keyword>
<comment type="PTM">
    <text evidence="6">Contains at least one intrachain disulfide bond essential for its enzymatic activity.</text>
</comment>
<keyword evidence="6" id="KW-0961">Cell wall biogenesis/degradation</keyword>
<dbReference type="PIRSF" id="PIRSF005604">
    <property type="entry name" value="XET"/>
    <property type="match status" value="1"/>
</dbReference>
<dbReference type="EMBL" id="CM010724">
    <property type="protein sequence ID" value="RZC79728.1"/>
    <property type="molecule type" value="Genomic_DNA"/>
</dbReference>
<keyword evidence="6" id="KW-0134">Cell wall</keyword>
<dbReference type="OrthoDB" id="4781at2759"/>
<feature type="active site" description="Nucleophile" evidence="5">
    <location>
        <position position="130"/>
    </location>
</feature>
<evidence type="ECO:0000259" key="8">
    <source>
        <dbReference type="PROSITE" id="PS51762"/>
    </source>
</evidence>
<dbReference type="Proteomes" id="UP000316621">
    <property type="component" value="Chromosome 10"/>
</dbReference>
<keyword evidence="4 6" id="KW-0326">Glycosidase</keyword>
<accession>A0A4Y7L5M3</accession>
<dbReference type="InterPro" id="IPR044791">
    <property type="entry name" value="Beta-glucanase/XTH"/>
</dbReference>
<dbReference type="Pfam" id="PF00722">
    <property type="entry name" value="Glyco_hydro_16"/>
    <property type="match status" value="1"/>
</dbReference>
<feature type="region of interest" description="Disordered" evidence="7">
    <location>
        <begin position="262"/>
        <end position="310"/>
    </location>
</feature>
<name>A0A4Y7L5M3_PAPSO</name>
<dbReference type="OMA" id="RGPVYKP"/>
<keyword evidence="3" id="KW-1015">Disulfide bond</keyword>
<feature type="compositionally biased region" description="Pro residues" evidence="7">
    <location>
        <begin position="267"/>
        <end position="283"/>
    </location>
</feature>
<evidence type="ECO:0000256" key="5">
    <source>
        <dbReference type="PIRSR" id="PIRSR005604-1"/>
    </source>
</evidence>